<gene>
    <name evidence="1" type="ORF">HELGO_WM45209</name>
</gene>
<dbReference type="AlphaFoldDB" id="A0A6S6TJ66"/>
<evidence type="ECO:0000313" key="1">
    <source>
        <dbReference type="EMBL" id="CAA6814898.1"/>
    </source>
</evidence>
<dbReference type="EMBL" id="CACVAR010000246">
    <property type="protein sequence ID" value="CAA6814898.1"/>
    <property type="molecule type" value="Genomic_DNA"/>
</dbReference>
<name>A0A6S6TJ66_9BACT</name>
<protein>
    <submittedName>
        <fullName evidence="1">Uncharacterized protein</fullName>
    </submittedName>
</protein>
<accession>A0A6S6TJ66</accession>
<sequence>MFREHVGWIKAEDALLAYDKNDNGQIDGIDEVFGNNLNYHYLEVG</sequence>
<proteinExistence type="predicted"/>
<reference evidence="1" key="1">
    <citation type="submission" date="2020-01" db="EMBL/GenBank/DDBJ databases">
        <authorList>
            <person name="Meier V. D."/>
            <person name="Meier V D."/>
        </authorList>
    </citation>
    <scope>NUCLEOTIDE SEQUENCE</scope>
    <source>
        <strain evidence="1">HLG_WM_MAG_03</strain>
    </source>
</reference>
<organism evidence="1">
    <name type="scientific">uncultured Sulfurovum sp</name>
    <dbReference type="NCBI Taxonomy" id="269237"/>
    <lineage>
        <taxon>Bacteria</taxon>
        <taxon>Pseudomonadati</taxon>
        <taxon>Campylobacterota</taxon>
        <taxon>Epsilonproteobacteria</taxon>
        <taxon>Campylobacterales</taxon>
        <taxon>Sulfurovaceae</taxon>
        <taxon>Sulfurovum</taxon>
        <taxon>environmental samples</taxon>
    </lineage>
</organism>